<feature type="transmembrane region" description="Helical" evidence="1">
    <location>
        <begin position="524"/>
        <end position="545"/>
    </location>
</feature>
<dbReference type="RefSeq" id="WP_425308919.1">
    <property type="nucleotide sequence ID" value="NZ_CP154795.1"/>
</dbReference>
<gene>
    <name evidence="2" type="ORF">AADG42_09195</name>
</gene>
<dbReference type="EMBL" id="CP154795">
    <property type="protein sequence ID" value="XAN07459.1"/>
    <property type="molecule type" value="Genomic_DNA"/>
</dbReference>
<feature type="transmembrane region" description="Helical" evidence="1">
    <location>
        <begin position="445"/>
        <end position="466"/>
    </location>
</feature>
<feature type="transmembrane region" description="Helical" evidence="1">
    <location>
        <begin position="368"/>
        <end position="388"/>
    </location>
</feature>
<evidence type="ECO:0000256" key="1">
    <source>
        <dbReference type="SAM" id="Phobius"/>
    </source>
</evidence>
<keyword evidence="3" id="KW-1185">Reference proteome</keyword>
<feature type="transmembrane region" description="Helical" evidence="1">
    <location>
        <begin position="44"/>
        <end position="65"/>
    </location>
</feature>
<keyword evidence="1" id="KW-1133">Transmembrane helix</keyword>
<dbReference type="Proteomes" id="UP001442841">
    <property type="component" value="Chromosome"/>
</dbReference>
<feature type="transmembrane region" description="Helical" evidence="1">
    <location>
        <begin position="77"/>
        <end position="98"/>
    </location>
</feature>
<feature type="transmembrane region" description="Helical" evidence="1">
    <location>
        <begin position="200"/>
        <end position="223"/>
    </location>
</feature>
<keyword evidence="1" id="KW-0812">Transmembrane</keyword>
<proteinExistence type="predicted"/>
<feature type="transmembrane region" description="Helical" evidence="1">
    <location>
        <begin position="164"/>
        <end position="188"/>
    </location>
</feature>
<feature type="transmembrane region" description="Helical" evidence="1">
    <location>
        <begin position="105"/>
        <end position="128"/>
    </location>
</feature>
<feature type="transmembrane region" description="Helical" evidence="1">
    <location>
        <begin position="339"/>
        <end position="356"/>
    </location>
</feature>
<feature type="transmembrane region" description="Helical" evidence="1">
    <location>
        <begin position="314"/>
        <end position="333"/>
    </location>
</feature>
<feature type="transmembrane region" description="Helical" evidence="1">
    <location>
        <begin position="270"/>
        <end position="293"/>
    </location>
</feature>
<keyword evidence="1" id="KW-0472">Membrane</keyword>
<feature type="transmembrane region" description="Helical" evidence="1">
    <location>
        <begin position="244"/>
        <end position="264"/>
    </location>
</feature>
<evidence type="ECO:0000313" key="3">
    <source>
        <dbReference type="Proteomes" id="UP001442841"/>
    </source>
</evidence>
<reference evidence="2 3" key="1">
    <citation type="submission" date="2024-04" db="EMBL/GenBank/DDBJ databases">
        <title>Isolation of an actinomycete strain from pig manure.</title>
        <authorList>
            <person name="Gong T."/>
            <person name="Yu Z."/>
            <person name="An M."/>
            <person name="Wei C."/>
            <person name="Yang W."/>
            <person name="Liu L."/>
        </authorList>
    </citation>
    <scope>NUCLEOTIDE SEQUENCE [LARGE SCALE GENOMIC DNA]</scope>
    <source>
        <strain evidence="2 3">ZF39</strain>
    </source>
</reference>
<sequence length="564" mass="59599">MNRTAHRSSAALGRALTGFWVHTVVEPIRSGGPRPQRWSGPVRLVMALAFVVYIGLLAAVLVSGIDGMTGADGIPTRLIAAVSTSVILFLLLAASVHLRWGWTVLIGVFAFGMLVAGSQPWLVFLAWVEESRGALAYLFVPLLPVCWIAILVLCLLWRRRTLSVAWLVGLGALVLVSHTAPALLAVAVDPRGELAVVSASILPLAFLLFCAGPLAIASGTAFAELTIRAVTWSVLAARPLLAVGFWRVAVALLVVAHGVVAILLPPSALWSAATSVGIVGAAVAVSALTVTWARRRGPEVPPRPTEIASELSRWAYLIAPYAILWFPIALVFADVDTSLFFAAGHWAGAIAAIVLTSRAIGRGDTLGAAIGPALAVGMTVLGIGLVGPELVREAAMYPLLALVLVGALVRWAVLRQLTELHWLLVSIGLLLLLAIRWRHILAEPIAAALGFSAAGVLFFGLIWRVLTDAGFTRVDGQKFPIESRAFLFAAHAILGAAAVALLVYRDGQSIGLDPESMASLGDVAMGRFAMIAVVVGLIELGRFAVDPDPESIVDEFLPTVPSRR</sequence>
<feature type="transmembrane region" description="Helical" evidence="1">
    <location>
        <begin position="134"/>
        <end position="157"/>
    </location>
</feature>
<feature type="transmembrane region" description="Helical" evidence="1">
    <location>
        <begin position="394"/>
        <end position="413"/>
    </location>
</feature>
<evidence type="ECO:0008006" key="4">
    <source>
        <dbReference type="Google" id="ProtNLM"/>
    </source>
</evidence>
<feature type="transmembrane region" description="Helical" evidence="1">
    <location>
        <begin position="486"/>
        <end position="504"/>
    </location>
</feature>
<feature type="transmembrane region" description="Helical" evidence="1">
    <location>
        <begin position="420"/>
        <end position="439"/>
    </location>
</feature>
<organism evidence="2 3">
    <name type="scientific">Ammonicoccus fulvus</name>
    <dbReference type="NCBI Taxonomy" id="3138240"/>
    <lineage>
        <taxon>Bacteria</taxon>
        <taxon>Bacillati</taxon>
        <taxon>Actinomycetota</taxon>
        <taxon>Actinomycetes</taxon>
        <taxon>Propionibacteriales</taxon>
        <taxon>Propionibacteriaceae</taxon>
        <taxon>Ammonicoccus</taxon>
    </lineage>
</organism>
<evidence type="ECO:0000313" key="2">
    <source>
        <dbReference type="EMBL" id="XAN07459.1"/>
    </source>
</evidence>
<protein>
    <recommendedName>
        <fullName evidence="4">DUF2339 domain-containing protein</fullName>
    </recommendedName>
</protein>
<accession>A0ABZ3FRU2</accession>
<name>A0ABZ3FRU2_9ACTN</name>